<accession>A0A4D7C3N6</accession>
<evidence type="ECO:0000313" key="3">
    <source>
        <dbReference type="Proteomes" id="UP000298714"/>
    </source>
</evidence>
<dbReference type="Gene3D" id="1.20.120.1630">
    <property type="match status" value="1"/>
</dbReference>
<keyword evidence="3" id="KW-1185">Reference proteome</keyword>
<dbReference type="Pfam" id="PF06966">
    <property type="entry name" value="DUF1295"/>
    <property type="match status" value="1"/>
</dbReference>
<keyword evidence="1" id="KW-0472">Membrane</keyword>
<gene>
    <name evidence="2" type="ORF">E6W36_09585</name>
</gene>
<sequence>MGTIGLAYWAFPEYAGDFYDPFWAALRWVLPLFLPATLIYVVYVDLRQQEPEDVYARLGAMLLSGAAPPAGLGTLARTWAVKGFFLPLMFVYLTQDMGFATAAISSGAPRGFMAWYDLLYRLIFTFDVLFTIIGYTLTVRLLDAHVRSAEPTMFGWTVCLICYQPFWSLISNQYIRYDDPLYWGSALEGLPALQVVWGCAILACVIVYVWATFCFGLRFSNLTARGVITHGPYRLSKHPAYVAKNLSWWLISVPFIPSGDWSQALKHCVLLGLLNLVYVLRAITEERHLAQVEPAYPAYQAWMRDHGLFAPLARLVRQGR</sequence>
<protein>
    <submittedName>
        <fullName evidence="2">DUF1295 domain-containing protein</fullName>
    </submittedName>
</protein>
<evidence type="ECO:0000313" key="2">
    <source>
        <dbReference type="EMBL" id="QCI79691.1"/>
    </source>
</evidence>
<reference evidence="3" key="1">
    <citation type="submission" date="2019-04" db="EMBL/GenBank/DDBJ databases">
        <title>Complete genome sequence of Sphingomonas sp. W1-2-3.</title>
        <authorList>
            <person name="Im W.T."/>
        </authorList>
    </citation>
    <scope>NUCLEOTIDE SEQUENCE [LARGE SCALE GENOMIC DNA]</scope>
    <source>
        <strain evidence="3">W1-2-3</strain>
    </source>
</reference>
<dbReference type="InterPro" id="IPR010721">
    <property type="entry name" value="UstE-like"/>
</dbReference>
<feature type="transmembrane region" description="Helical" evidence="1">
    <location>
        <begin position="154"/>
        <end position="175"/>
    </location>
</feature>
<dbReference type="KEGG" id="hgn:E6W36_09585"/>
<feature type="transmembrane region" description="Helical" evidence="1">
    <location>
        <begin position="28"/>
        <end position="46"/>
    </location>
</feature>
<feature type="transmembrane region" description="Helical" evidence="1">
    <location>
        <begin position="195"/>
        <end position="217"/>
    </location>
</feature>
<evidence type="ECO:0000256" key="1">
    <source>
        <dbReference type="SAM" id="Phobius"/>
    </source>
</evidence>
<proteinExistence type="predicted"/>
<dbReference type="AlphaFoldDB" id="A0A4D7C3N6"/>
<feature type="transmembrane region" description="Helical" evidence="1">
    <location>
        <begin position="58"/>
        <end position="80"/>
    </location>
</feature>
<dbReference type="Proteomes" id="UP000298714">
    <property type="component" value="Chromosome"/>
</dbReference>
<dbReference type="RefSeq" id="WP_222872512.1">
    <property type="nucleotide sequence ID" value="NZ_CP039704.1"/>
</dbReference>
<keyword evidence="1" id="KW-1133">Transmembrane helix</keyword>
<name>A0A4D7C3N6_9SPHN</name>
<feature type="transmembrane region" description="Helical" evidence="1">
    <location>
        <begin position="118"/>
        <end position="142"/>
    </location>
</feature>
<dbReference type="EMBL" id="CP039704">
    <property type="protein sequence ID" value="QCI79691.1"/>
    <property type="molecule type" value="Genomic_DNA"/>
</dbReference>
<organism evidence="2 3">
    <name type="scientific">Hankyongella ginsenosidimutans</name>
    <dbReference type="NCBI Taxonomy" id="1763828"/>
    <lineage>
        <taxon>Bacteria</taxon>
        <taxon>Pseudomonadati</taxon>
        <taxon>Pseudomonadota</taxon>
        <taxon>Alphaproteobacteria</taxon>
        <taxon>Sphingomonadales</taxon>
        <taxon>Sphingomonadaceae</taxon>
        <taxon>Hankyongella</taxon>
    </lineage>
</organism>
<keyword evidence="1" id="KW-0812">Transmembrane</keyword>